<evidence type="ECO:0000256" key="6">
    <source>
        <dbReference type="SAM" id="Phobius"/>
    </source>
</evidence>
<dbReference type="Proteomes" id="UP001337681">
    <property type="component" value="Unassembled WGS sequence"/>
</dbReference>
<evidence type="ECO:0000256" key="2">
    <source>
        <dbReference type="ARBA" id="ARBA00022692"/>
    </source>
</evidence>
<name>A0ABU7H1Q3_9SPHI</name>
<sequence length="799" mass="91153">MILKAYTKLLSANLPFYAILLIIIVFFAACSSTQYIEPYQSIVKKVRIDSIENQYEEAAYDYVQKDIRPASKLSINVLIYNMFNTKDGKYKTSGIKQLGSAPPILDSTLVEISRTQIEKYLKSKGYFNAKVGSEVKVENKKATIIYKANPGIPYQINKIDFTIPDTVVKALYFDEKALFSNLKEGMQFDEDSLSHEVEQIYQMMKRNGYYDFLRPYISFEVDSALKNYKVNLNLQIDNPKNKSRHTVFNIGDADFLIAPNSEGFVDTPTLSNDLQNGIRFTDLSGRFKRGPIVKYDFLFKGDVYDINKEKLTYDRLYELNVFKNVKIDYLKASDSSNTLDPIITLIPQKRMSNRIEGEVPFNSGSVGFSVSNTYTNNNLFKGAERFEFQIKGGLQSRIGQNTSLFKDVYQRDFSVSTKLTIPRLLLPFSLGTMGRNGMPFTTISTSYLFALQKDFSRRRVFLNSISYDWVETKNKLHSVTPLNFEYRFGDLLLDTNTVSGKAILNANSYNIQLLDRKDLTLGIKYTFSYNFNRLNQLNNFVYFRGNLDIAGNLLGLISKLGGSSSNPTQGIYSTVFGLPYNQYIRPEFDFRVYKSLGGNHQFIVRLNAGAGIAYGNSRSMPFEKLFYAGGAGGIRAWQARTLGPGNYNRDIIPTDSLRRTFYGLDQLGEMRIEANMEYRYLLINKFFGGQLKGATFVDAGNVWNIGKSNANPETFFNFNKLGSQIALGIGSGVRYDVKYFIFRFDVGLKLKDPQFQPGKQWVIGDFLKGGRDFKDAYYLTHSPERYRFIQYNFGIGMPF</sequence>
<keyword evidence="5" id="KW-0998">Cell outer membrane</keyword>
<dbReference type="PANTHER" id="PTHR12815">
    <property type="entry name" value="SORTING AND ASSEMBLY MACHINERY SAMM50 PROTEIN FAMILY MEMBER"/>
    <property type="match status" value="1"/>
</dbReference>
<evidence type="ECO:0000256" key="5">
    <source>
        <dbReference type="ARBA" id="ARBA00023237"/>
    </source>
</evidence>
<evidence type="ECO:0000256" key="3">
    <source>
        <dbReference type="ARBA" id="ARBA00022729"/>
    </source>
</evidence>
<keyword evidence="4 6" id="KW-0472">Membrane</keyword>
<accession>A0ABU7H1Q3</accession>
<evidence type="ECO:0000313" key="9">
    <source>
        <dbReference type="Proteomes" id="UP001337681"/>
    </source>
</evidence>
<dbReference type="RefSeq" id="WP_330146119.1">
    <property type="nucleotide sequence ID" value="NZ_JAZDQU010000002.1"/>
</dbReference>
<evidence type="ECO:0000256" key="1">
    <source>
        <dbReference type="ARBA" id="ARBA00004370"/>
    </source>
</evidence>
<comment type="caution">
    <text evidence="8">The sequence shown here is derived from an EMBL/GenBank/DDBJ whole genome shotgun (WGS) entry which is preliminary data.</text>
</comment>
<evidence type="ECO:0000256" key="4">
    <source>
        <dbReference type="ARBA" id="ARBA00023136"/>
    </source>
</evidence>
<reference evidence="8 9" key="1">
    <citation type="submission" date="2024-01" db="EMBL/GenBank/DDBJ databases">
        <title>Pedobacter sp. nov., isolated from oil-contaminated soil.</title>
        <authorList>
            <person name="Le N.T.T."/>
        </authorList>
    </citation>
    <scope>NUCLEOTIDE SEQUENCE [LARGE SCALE GENOMIC DNA]</scope>
    <source>
        <strain evidence="8 9">VNH31</strain>
    </source>
</reference>
<feature type="transmembrane region" description="Helical" evidence="6">
    <location>
        <begin position="12"/>
        <end position="29"/>
    </location>
</feature>
<keyword evidence="6" id="KW-1133">Transmembrane helix</keyword>
<evidence type="ECO:0000259" key="7">
    <source>
        <dbReference type="Pfam" id="PF01103"/>
    </source>
</evidence>
<keyword evidence="3" id="KW-0732">Signal</keyword>
<evidence type="ECO:0000313" key="8">
    <source>
        <dbReference type="EMBL" id="MEE1885219.1"/>
    </source>
</evidence>
<protein>
    <submittedName>
        <fullName evidence="8">BamA/TamA family outer membrane protein</fullName>
    </submittedName>
</protein>
<proteinExistence type="predicted"/>
<dbReference type="PANTHER" id="PTHR12815:SF47">
    <property type="entry name" value="TRANSLOCATION AND ASSEMBLY MODULE SUBUNIT TAMA"/>
    <property type="match status" value="1"/>
</dbReference>
<gene>
    <name evidence="8" type="ORF">VRU49_07280</name>
</gene>
<dbReference type="EMBL" id="JAZDQU010000002">
    <property type="protein sequence ID" value="MEE1885219.1"/>
    <property type="molecule type" value="Genomic_DNA"/>
</dbReference>
<keyword evidence="2 6" id="KW-0812">Transmembrane</keyword>
<organism evidence="8 9">
    <name type="scientific">Pedobacter flavus</name>
    <dbReference type="NCBI Taxonomy" id="3113906"/>
    <lineage>
        <taxon>Bacteria</taxon>
        <taxon>Pseudomonadati</taxon>
        <taxon>Bacteroidota</taxon>
        <taxon>Sphingobacteriia</taxon>
        <taxon>Sphingobacteriales</taxon>
        <taxon>Sphingobacteriaceae</taxon>
        <taxon>Pedobacter</taxon>
    </lineage>
</organism>
<dbReference type="InterPro" id="IPR000184">
    <property type="entry name" value="Bac_surfAg_D15"/>
</dbReference>
<dbReference type="PROSITE" id="PS51257">
    <property type="entry name" value="PROKAR_LIPOPROTEIN"/>
    <property type="match status" value="1"/>
</dbReference>
<comment type="subcellular location">
    <subcellularLocation>
        <location evidence="1">Membrane</location>
    </subcellularLocation>
</comment>
<dbReference type="Gene3D" id="2.40.160.50">
    <property type="entry name" value="membrane protein fhac: a member of the omp85/tpsb transporter family"/>
    <property type="match status" value="1"/>
</dbReference>
<keyword evidence="9" id="KW-1185">Reference proteome</keyword>
<dbReference type="Pfam" id="PF01103">
    <property type="entry name" value="Omp85"/>
    <property type="match status" value="1"/>
</dbReference>
<feature type="domain" description="Bacterial surface antigen (D15)" evidence="7">
    <location>
        <begin position="513"/>
        <end position="761"/>
    </location>
</feature>
<dbReference type="InterPro" id="IPR039910">
    <property type="entry name" value="D15-like"/>
</dbReference>